<evidence type="ECO:0000313" key="2">
    <source>
        <dbReference type="EMBL" id="EKO13812.1"/>
    </source>
</evidence>
<protein>
    <submittedName>
        <fullName evidence="2">Uncharacterized protein</fullName>
    </submittedName>
</protein>
<keyword evidence="1" id="KW-0812">Transmembrane</keyword>
<keyword evidence="1" id="KW-1133">Transmembrane helix</keyword>
<name>A0A0E2AXY9_9LEPT</name>
<comment type="caution">
    <text evidence="2">The sequence shown here is derived from an EMBL/GenBank/DDBJ whole genome shotgun (WGS) entry which is preliminary data.</text>
</comment>
<reference evidence="2 3" key="1">
    <citation type="submission" date="2012-10" db="EMBL/GenBank/DDBJ databases">
        <authorList>
            <person name="Harkins D.M."/>
            <person name="Durkin A.S."/>
            <person name="Brinkac L.M."/>
            <person name="Selengut J.D."/>
            <person name="Sanka R."/>
            <person name="DePew J."/>
            <person name="Purushe J."/>
            <person name="Peacock S.J."/>
            <person name="Thaipadungpanit J."/>
            <person name="Wuthiekanun V.W."/>
            <person name="Day N.P."/>
            <person name="Vinetz J.M."/>
            <person name="Sutton G.G."/>
            <person name="Nelson W.C."/>
            <person name="Fouts D.E."/>
        </authorList>
    </citation>
    <scope>NUCLEOTIDE SEQUENCE [LARGE SCALE GENOMIC DNA]</scope>
    <source>
        <strain evidence="2 3">H1</strain>
    </source>
</reference>
<proteinExistence type="predicted"/>
<dbReference type="RefSeq" id="WP_004766919.1">
    <property type="nucleotide sequence ID" value="NZ_AHMY02000067.1"/>
</dbReference>
<keyword evidence="1" id="KW-0472">Membrane</keyword>
<dbReference type="EMBL" id="AHMY02000067">
    <property type="protein sequence ID" value="EKO13812.1"/>
    <property type="molecule type" value="Genomic_DNA"/>
</dbReference>
<evidence type="ECO:0000256" key="1">
    <source>
        <dbReference type="SAM" id="Phobius"/>
    </source>
</evidence>
<gene>
    <name evidence="2" type="ORF">LEP1GSC081_2985</name>
</gene>
<dbReference type="Proteomes" id="UP000006253">
    <property type="component" value="Unassembled WGS sequence"/>
</dbReference>
<feature type="transmembrane region" description="Helical" evidence="1">
    <location>
        <begin position="5"/>
        <end position="25"/>
    </location>
</feature>
<accession>A0A0E2AXY9</accession>
<organism evidence="2 3">
    <name type="scientific">Leptospira kirschneri str. H1</name>
    <dbReference type="NCBI Taxonomy" id="1049966"/>
    <lineage>
        <taxon>Bacteria</taxon>
        <taxon>Pseudomonadati</taxon>
        <taxon>Spirochaetota</taxon>
        <taxon>Spirochaetia</taxon>
        <taxon>Leptospirales</taxon>
        <taxon>Leptospiraceae</taxon>
        <taxon>Leptospira</taxon>
    </lineage>
</organism>
<sequence>MQKRIILVLFGISTFCNLLFVYPVFKKSPEPVSITAKSGCPKEVENKKEFFSVVRILPHPPDFLEGKSLRFLSYTTRKEKGRKWILFQEKIGNSQKETKVDAEAVRWF</sequence>
<evidence type="ECO:0000313" key="3">
    <source>
        <dbReference type="Proteomes" id="UP000006253"/>
    </source>
</evidence>
<dbReference type="AlphaFoldDB" id="A0A0E2AXY9"/>